<comment type="caution">
    <text evidence="1">The sequence shown here is derived from an EMBL/GenBank/DDBJ whole genome shotgun (WGS) entry which is preliminary data.</text>
</comment>
<evidence type="ECO:0000313" key="2">
    <source>
        <dbReference type="Proteomes" id="UP000886653"/>
    </source>
</evidence>
<sequence>MSLSPDPSATLAQLSPHIEKIKDERIAAVNSLTPRFKKLIEDRIRWTVEKHVNTRVDNRLSAPDESRSEAFSSLLEEHTESFQKIYAENKGYIDDYQNRV</sequence>
<proteinExistence type="predicted"/>
<organism evidence="1 2">
    <name type="scientific">Cronartium quercuum f. sp. fusiforme G11</name>
    <dbReference type="NCBI Taxonomy" id="708437"/>
    <lineage>
        <taxon>Eukaryota</taxon>
        <taxon>Fungi</taxon>
        <taxon>Dikarya</taxon>
        <taxon>Basidiomycota</taxon>
        <taxon>Pucciniomycotina</taxon>
        <taxon>Pucciniomycetes</taxon>
        <taxon>Pucciniales</taxon>
        <taxon>Coleosporiaceae</taxon>
        <taxon>Cronartium</taxon>
    </lineage>
</organism>
<gene>
    <name evidence="1" type="ORF">CROQUDRAFT_504780</name>
</gene>
<protein>
    <submittedName>
        <fullName evidence="1">Uncharacterized protein</fullName>
    </submittedName>
</protein>
<dbReference type="AlphaFoldDB" id="A0A9P6NSS8"/>
<evidence type="ECO:0000313" key="1">
    <source>
        <dbReference type="EMBL" id="KAG0151573.1"/>
    </source>
</evidence>
<keyword evidence="2" id="KW-1185">Reference proteome</keyword>
<accession>A0A9P6NSS8</accession>
<name>A0A9P6NSS8_9BASI</name>
<dbReference type="Proteomes" id="UP000886653">
    <property type="component" value="Unassembled WGS sequence"/>
</dbReference>
<reference evidence="1" key="1">
    <citation type="submission" date="2013-11" db="EMBL/GenBank/DDBJ databases">
        <title>Genome sequence of the fusiform rust pathogen reveals effectors for host alternation and coevolution with pine.</title>
        <authorList>
            <consortium name="DOE Joint Genome Institute"/>
            <person name="Smith K."/>
            <person name="Pendleton A."/>
            <person name="Kubisiak T."/>
            <person name="Anderson C."/>
            <person name="Salamov A."/>
            <person name="Aerts A."/>
            <person name="Riley R."/>
            <person name="Clum A."/>
            <person name="Lindquist E."/>
            <person name="Ence D."/>
            <person name="Campbell M."/>
            <person name="Kronenberg Z."/>
            <person name="Feau N."/>
            <person name="Dhillon B."/>
            <person name="Hamelin R."/>
            <person name="Burleigh J."/>
            <person name="Smith J."/>
            <person name="Yandell M."/>
            <person name="Nelson C."/>
            <person name="Grigoriev I."/>
            <person name="Davis J."/>
        </authorList>
    </citation>
    <scope>NUCLEOTIDE SEQUENCE</scope>
    <source>
        <strain evidence="1">G11</strain>
    </source>
</reference>
<dbReference type="EMBL" id="MU167212">
    <property type="protein sequence ID" value="KAG0151573.1"/>
    <property type="molecule type" value="Genomic_DNA"/>
</dbReference>